<evidence type="ECO:0008006" key="3">
    <source>
        <dbReference type="Google" id="ProtNLM"/>
    </source>
</evidence>
<dbReference type="RefSeq" id="WP_015831034.1">
    <property type="nucleotide sequence ID" value="NC_012969.1"/>
</dbReference>
<reference evidence="1 2" key="2">
    <citation type="journal article" date="2011" name="J. Bacteriol.">
        <title>Genomes of three methylotrophs from a single niche uncover genetic and metabolic divergence of Methylophilaceae.</title>
        <authorList>
            <person name="Lapidus A."/>
            <person name="Clum A."/>
            <person name="Labutti K."/>
            <person name="Kaluzhnaya M.G."/>
            <person name="Lim S."/>
            <person name="Beck D.A."/>
            <person name="Glavina Del Rio T."/>
            <person name="Nolan M."/>
            <person name="Mavromatis K."/>
            <person name="Huntemann M."/>
            <person name="Lucas S."/>
            <person name="Lidstrom M.E."/>
            <person name="Ivanova N."/>
            <person name="Chistoserdova L."/>
        </authorList>
    </citation>
    <scope>NUCLEOTIDE SEQUENCE [LARGE SCALE GENOMIC DNA]</scope>
    <source>
        <strain evidence="1 2">SIP3-4</strain>
    </source>
</reference>
<organism evidence="1 2">
    <name type="scientific">Methylovorus glucosotrophus (strain SIP3-4)</name>
    <dbReference type="NCBI Taxonomy" id="582744"/>
    <lineage>
        <taxon>Bacteria</taxon>
        <taxon>Pseudomonadati</taxon>
        <taxon>Pseudomonadota</taxon>
        <taxon>Betaproteobacteria</taxon>
        <taxon>Nitrosomonadales</taxon>
        <taxon>Methylophilaceae</taxon>
        <taxon>Methylovorus</taxon>
    </lineage>
</organism>
<dbReference type="InterPro" id="IPR016084">
    <property type="entry name" value="Haem_Oase-like_multi-hlx"/>
</dbReference>
<dbReference type="Gene3D" id="1.20.910.10">
    <property type="entry name" value="Heme oxygenase-like"/>
    <property type="match status" value="1"/>
</dbReference>
<name>C6XB22_METGS</name>
<evidence type="ECO:0000313" key="1">
    <source>
        <dbReference type="EMBL" id="ACT51792.1"/>
    </source>
</evidence>
<dbReference type="SMART" id="SM01236">
    <property type="entry name" value="Haem_oxygenase_2"/>
    <property type="match status" value="1"/>
</dbReference>
<dbReference type="STRING" id="582744.Msip34_2555"/>
<dbReference type="AlphaFoldDB" id="C6XB22"/>
<keyword evidence="2" id="KW-1185">Reference proteome</keyword>
<dbReference type="Pfam" id="PF14518">
    <property type="entry name" value="Haem_oxygenas_2"/>
    <property type="match status" value="1"/>
</dbReference>
<dbReference type="KEGG" id="mei:Msip34_2555"/>
<protein>
    <recommendedName>
        <fullName evidence="3">Iron-containing redox enzyme family protein</fullName>
    </recommendedName>
</protein>
<dbReference type="eggNOG" id="ENOG502Z9M7">
    <property type="taxonomic scope" value="Bacteria"/>
</dbReference>
<proteinExistence type="predicted"/>
<evidence type="ECO:0000313" key="2">
    <source>
        <dbReference type="Proteomes" id="UP000002743"/>
    </source>
</evidence>
<gene>
    <name evidence="1" type="ordered locus">Msip34_2555</name>
</gene>
<dbReference type="EMBL" id="CP001674">
    <property type="protein sequence ID" value="ACT51792.1"/>
    <property type="molecule type" value="Genomic_DNA"/>
</dbReference>
<accession>C6XB22</accession>
<dbReference type="OrthoDB" id="6635957at2"/>
<dbReference type="Proteomes" id="UP000002743">
    <property type="component" value="Chromosome"/>
</dbReference>
<dbReference type="HOGENOM" id="CLU_047825_1_0_4"/>
<sequence length="482" mass="55000">MPGDPRIFDEEAVTPPAPAEAPLAIKTLYFDLLNPDLSAERHVESSHQANAFLTQQLAHIDASPMESDPELIDALLADSPHALQAWIQRNAQATGREYQEYLEGRKRGEPRRYFSCKSHALNFLLQVAPTKMVDGAWLYGLTRQWDDPRYASLIKTYLEELGEGRSDKNHVVLYQQLLRRYDLDTEWHALDDSHFVQGLTQLALGHHAESYLPEVIGFNLAYEQLPLHLLITTHELEELNIDPYYFMLHVTVDNAMTGHAMRAAWAVFEALPRRQQRQAFMMRILRGMALNSVGLATPALIQQFDAETEITAVFRKKASVGKFMHASQCKLGAYSINEWLSDPQKIPQLLPALVDAGWMTRHQDPAQSRFWKLMEGEHASMFGVFTPYEKQLMYDWMAGEVLETLPRQARLGEHWRKRSMTESRQRPADTSYATLQSLIEPALLTQPSRQMHNMAKWLAPGQHHTSAGLAATRLYMQQTGLN</sequence>
<reference evidence="2" key="1">
    <citation type="submission" date="2009-07" db="EMBL/GenBank/DDBJ databases">
        <title>Complete sequence of chromosome of Methylovorus sp. SIP3-4.</title>
        <authorList>
            <person name="Lucas S."/>
            <person name="Copeland A."/>
            <person name="Lapidus A."/>
            <person name="Glavina del Rio T."/>
            <person name="Tice H."/>
            <person name="Bruce D."/>
            <person name="Goodwin L."/>
            <person name="Pitluck S."/>
            <person name="Clum A."/>
            <person name="Larimer F."/>
            <person name="Land M."/>
            <person name="Hauser L."/>
            <person name="Kyrpides N."/>
            <person name="Mikhailova N."/>
            <person name="Kayluzhnaya M."/>
            <person name="Chistoserdova L."/>
        </authorList>
    </citation>
    <scope>NUCLEOTIDE SEQUENCE [LARGE SCALE GENOMIC DNA]</scope>
    <source>
        <strain evidence="2">SIP3-4</strain>
    </source>
</reference>